<proteinExistence type="predicted"/>
<dbReference type="InterPro" id="IPR041679">
    <property type="entry name" value="DNA2/NAM7-like_C"/>
</dbReference>
<accession>A0A948X113</accession>
<reference evidence="3" key="2">
    <citation type="submission" date="2021-04" db="EMBL/GenBank/DDBJ databases">
        <authorList>
            <person name="Gilroy R."/>
        </authorList>
    </citation>
    <scope>NUCLEOTIDE SEQUENCE</scope>
    <source>
        <strain evidence="3">8470</strain>
    </source>
</reference>
<dbReference type="InterPro" id="IPR027417">
    <property type="entry name" value="P-loop_NTPase"/>
</dbReference>
<organism evidence="3 4">
    <name type="scientific">Candidatus Phocaeicola excrementipullorum</name>
    <dbReference type="NCBI Taxonomy" id="2838731"/>
    <lineage>
        <taxon>Bacteria</taxon>
        <taxon>Pseudomonadati</taxon>
        <taxon>Bacteroidota</taxon>
        <taxon>Bacteroidia</taxon>
        <taxon>Bacteroidales</taxon>
        <taxon>Bacteroidaceae</taxon>
        <taxon>Phocaeicola</taxon>
    </lineage>
</organism>
<dbReference type="EMBL" id="JAHLFJ010000047">
    <property type="protein sequence ID" value="MBU3855942.1"/>
    <property type="molecule type" value="Genomic_DNA"/>
</dbReference>
<evidence type="ECO:0000259" key="1">
    <source>
        <dbReference type="Pfam" id="PF13086"/>
    </source>
</evidence>
<gene>
    <name evidence="3" type="ORF">H9928_05185</name>
</gene>
<dbReference type="SUPFAM" id="SSF52540">
    <property type="entry name" value="P-loop containing nucleoside triphosphate hydrolases"/>
    <property type="match status" value="1"/>
</dbReference>
<dbReference type="GO" id="GO:0004386">
    <property type="term" value="F:helicase activity"/>
    <property type="evidence" value="ECO:0007669"/>
    <property type="project" value="InterPro"/>
</dbReference>
<evidence type="ECO:0000259" key="2">
    <source>
        <dbReference type="Pfam" id="PF13087"/>
    </source>
</evidence>
<dbReference type="Gene3D" id="3.40.50.300">
    <property type="entry name" value="P-loop containing nucleotide triphosphate hydrolases"/>
    <property type="match status" value="2"/>
</dbReference>
<dbReference type="PANTHER" id="PTHR10887">
    <property type="entry name" value="DNA2/NAM7 HELICASE FAMILY"/>
    <property type="match status" value="1"/>
</dbReference>
<protein>
    <submittedName>
        <fullName evidence="3">AAA family ATPase</fullName>
    </submittedName>
</protein>
<sequence>MESHRIKLQSFDLFDRIERIHRQPTASPENIRAKYILLYKVLEEAAYELTAASTLNFANLFSRIDYIGKEKKMTPSDRYAIQTMRRNCNKAMGDRFQPDMKEYLYDLRALVRFVSLGFEEDIPASLLPEIPHSNRPYPGTRLSLVPYIRAYVTSWNDSQIFASCDSEEEPFIIINYEKAGYEGDQLYIRELLRENLPLNLLDVKVDEENHYIPKLIVAYPDYLIDVSALSRCFREYGHHPLNYFMDKILPRANSAPILMGNLASQLLDDFINENPDMPVSYAGSVNKFFSSAALDFCTCSLPADFHAQAQSQMMNIRSFIHDMLPRNISGFDRQNTLLEASFICERLGLQGRVDMLQKDFKILIEQKAGKRDERKNRHKEEHFVQMMLYQGVLMYNFGQQAKDMQTFLLYSKYKDGLILEHFSEKLFRESIRLRNCIAAQEMNFAEGGVTKAIEDLNTDLLNEMQTHERLWTDFQEPQLQAAINTLKRCTPLERAYFDRFFTFVSKEMLLNKTGGNDDPSRGFAATWHNPTKEKMEAGNILTGLTVADKKKSSPEKGYDWLELNIPQQEDDFLPNFRAGDMVILYSCQGEPDVRSQILMKGNIVDLSHDKLTLQLRNGQQNKDIIGNENETYCIEHDSSDMSPANALKGLFQFLNATDLRKQLLLGRRMPTSDPTKKLNGHYGAFDSLVLQEKQANDYFLLVGPPGTGKTSCALRYMVEEALTEPEASILLLSYTNRAVDEICSMLTESGISGKTPFIRIGHELSCDKRFRTYLLKNSLTDCPKLADIKRKIAETRIFVGTTTAFASRPHFFNIKRFETAFIDEASQILEPDLIGLLSARHNGKNAIEKFVLIGDYKQLPAIALQNGTEAAVTNPLLNGIGLYDCRNSLFERLYGQCPADFKNVLQKQGRMHPAVSEFPNHAFYFHEHLEPVPLEHQKEAYPYNPSAGTDSATERLLMNRRMIFIPAGTPEESATLSDKTNINEARIVASVLEHVYRLTADSFNPDKTVGVIVPYRNQIAMIRKEISKLNIPALSGISIDTVERYQGSQRDVIIYSFTVRNFSQLNFLTSNTFSENGFLIDRKLNVAITRARKQLILTGNPQILGANVTFYKLMEYIRMHNGYIEASVSEFLEGRFLLPEYDRQWDLKDSAYNLPEEMSRLYAEYIGNGQGQETTETDTECRESTAYGRIDFRKVPQERIHDCIQTYNRYYMRKQYMAARTAFEICGNWLRQAIRNVSGRTVFCDFSFEAGSSALAFAETCRNIRHCDLNMLCIYPADELTQTARLFLQKLFPEANASFPPSLSAVKNEFWTTHSRLSELIIFHFGNVFDRISEDEARGLALQINQLVHSRPLNHYAVFYRDDAGKRAHTHPYRTFCKHLTKELHPLQPQMPFYGRLIYPQNKDIRTPACEDFLYEVRTNIQ</sequence>
<reference evidence="3" key="1">
    <citation type="journal article" date="2021" name="PeerJ">
        <title>Extensive microbial diversity within the chicken gut microbiome revealed by metagenomics and culture.</title>
        <authorList>
            <person name="Gilroy R."/>
            <person name="Ravi A."/>
            <person name="Getino M."/>
            <person name="Pursley I."/>
            <person name="Horton D.L."/>
            <person name="Alikhan N.F."/>
            <person name="Baker D."/>
            <person name="Gharbi K."/>
            <person name="Hall N."/>
            <person name="Watson M."/>
            <person name="Adriaenssens E.M."/>
            <person name="Foster-Nyarko E."/>
            <person name="Jarju S."/>
            <person name="Secka A."/>
            <person name="Antonio M."/>
            <person name="Oren A."/>
            <person name="Chaudhuri R.R."/>
            <person name="La Ragione R."/>
            <person name="Hildebrand F."/>
            <person name="Pallen M.J."/>
        </authorList>
    </citation>
    <scope>NUCLEOTIDE SEQUENCE</scope>
    <source>
        <strain evidence="3">8470</strain>
    </source>
</reference>
<feature type="domain" description="DNA2/NAM7 helicase helicase" evidence="1">
    <location>
        <begin position="789"/>
        <end position="863"/>
    </location>
</feature>
<name>A0A948X113_9BACT</name>
<dbReference type="InterPro" id="IPR041677">
    <property type="entry name" value="DNA2/NAM7_AAA_11"/>
</dbReference>
<dbReference type="InterPro" id="IPR047187">
    <property type="entry name" value="SF1_C_Upf1"/>
</dbReference>
<feature type="domain" description="DNA2/NAM7 helicase-like C-terminal" evidence="2">
    <location>
        <begin position="887"/>
        <end position="1101"/>
    </location>
</feature>
<evidence type="ECO:0000313" key="3">
    <source>
        <dbReference type="EMBL" id="MBU3855942.1"/>
    </source>
</evidence>
<comment type="caution">
    <text evidence="3">The sequence shown here is derived from an EMBL/GenBank/DDBJ whole genome shotgun (WGS) entry which is preliminary data.</text>
</comment>
<evidence type="ECO:0000313" key="4">
    <source>
        <dbReference type="Proteomes" id="UP000784286"/>
    </source>
</evidence>
<dbReference type="Proteomes" id="UP000784286">
    <property type="component" value="Unassembled WGS sequence"/>
</dbReference>
<dbReference type="Pfam" id="PF13087">
    <property type="entry name" value="AAA_12"/>
    <property type="match status" value="1"/>
</dbReference>
<dbReference type="CDD" id="cd18808">
    <property type="entry name" value="SF1_C_Upf1"/>
    <property type="match status" value="1"/>
</dbReference>
<dbReference type="PANTHER" id="PTHR10887:SF495">
    <property type="entry name" value="HELICASE SENATAXIN ISOFORM X1-RELATED"/>
    <property type="match status" value="1"/>
</dbReference>
<dbReference type="InterPro" id="IPR011604">
    <property type="entry name" value="PDDEXK-like_dom_sf"/>
</dbReference>
<dbReference type="Pfam" id="PF13086">
    <property type="entry name" value="AAA_11"/>
    <property type="match status" value="2"/>
</dbReference>
<feature type="domain" description="DNA2/NAM7 helicase helicase" evidence="1">
    <location>
        <begin position="694"/>
        <end position="778"/>
    </location>
</feature>
<dbReference type="InterPro" id="IPR045055">
    <property type="entry name" value="DNA2/NAM7-like"/>
</dbReference>
<dbReference type="Gene3D" id="3.90.320.10">
    <property type="match status" value="1"/>
</dbReference>